<feature type="transmembrane region" description="Helical" evidence="8">
    <location>
        <begin position="160"/>
        <end position="181"/>
    </location>
</feature>
<keyword evidence="7 8" id="KW-0472">Membrane</keyword>
<comment type="subcellular location">
    <subcellularLocation>
        <location evidence="1">Cell membrane</location>
        <topology evidence="1">Multi-pass membrane protein</topology>
    </subcellularLocation>
</comment>
<feature type="transmembrane region" description="Helical" evidence="8">
    <location>
        <begin position="316"/>
        <end position="337"/>
    </location>
</feature>
<dbReference type="GO" id="GO:0009252">
    <property type="term" value="P:peptidoglycan biosynthetic process"/>
    <property type="evidence" value="ECO:0007669"/>
    <property type="project" value="UniProtKB-KW"/>
</dbReference>
<feature type="transmembrane region" description="Helical" evidence="8">
    <location>
        <begin position="391"/>
        <end position="411"/>
    </location>
</feature>
<feature type="transmembrane region" description="Helical" evidence="8">
    <location>
        <begin position="54"/>
        <end position="77"/>
    </location>
</feature>
<protein>
    <submittedName>
        <fullName evidence="9">Putative peptidoglycan lipid II flippase</fullName>
    </submittedName>
</protein>
<keyword evidence="5" id="KW-0573">Peptidoglycan synthesis</keyword>
<feature type="transmembrane region" description="Helical" evidence="8">
    <location>
        <begin position="243"/>
        <end position="264"/>
    </location>
</feature>
<evidence type="ECO:0000256" key="3">
    <source>
        <dbReference type="ARBA" id="ARBA00022692"/>
    </source>
</evidence>
<evidence type="ECO:0000256" key="2">
    <source>
        <dbReference type="ARBA" id="ARBA00022475"/>
    </source>
</evidence>
<dbReference type="InterPro" id="IPR004268">
    <property type="entry name" value="MurJ"/>
</dbReference>
<name>A0A2Y8ZPA4_9MICO</name>
<feature type="transmembrane region" description="Helical" evidence="8">
    <location>
        <begin position="423"/>
        <end position="443"/>
    </location>
</feature>
<keyword evidence="6 8" id="KW-1133">Transmembrane helix</keyword>
<evidence type="ECO:0000256" key="4">
    <source>
        <dbReference type="ARBA" id="ARBA00022960"/>
    </source>
</evidence>
<evidence type="ECO:0000313" key="10">
    <source>
        <dbReference type="Proteomes" id="UP000250028"/>
    </source>
</evidence>
<accession>A0A2Y8ZPA4</accession>
<dbReference type="RefSeq" id="WP_109684784.1">
    <property type="nucleotide sequence ID" value="NZ_QGDN01000001.1"/>
</dbReference>
<dbReference type="PRINTS" id="PR01806">
    <property type="entry name" value="VIRFACTRMVIN"/>
</dbReference>
<dbReference type="GO" id="GO:0034204">
    <property type="term" value="P:lipid translocation"/>
    <property type="evidence" value="ECO:0007669"/>
    <property type="project" value="TreeGrafter"/>
</dbReference>
<evidence type="ECO:0000313" key="9">
    <source>
        <dbReference type="EMBL" id="SSA34191.1"/>
    </source>
</evidence>
<keyword evidence="3 8" id="KW-0812">Transmembrane</keyword>
<dbReference type="GO" id="GO:0015648">
    <property type="term" value="F:lipid-linked peptidoglycan transporter activity"/>
    <property type="evidence" value="ECO:0007669"/>
    <property type="project" value="TreeGrafter"/>
</dbReference>
<feature type="transmembrane region" description="Helical" evidence="8">
    <location>
        <begin position="284"/>
        <end position="304"/>
    </location>
</feature>
<evidence type="ECO:0000256" key="1">
    <source>
        <dbReference type="ARBA" id="ARBA00004651"/>
    </source>
</evidence>
<dbReference type="PANTHER" id="PTHR47019:SF1">
    <property type="entry name" value="LIPID II FLIPPASE MURJ"/>
    <property type="match status" value="1"/>
</dbReference>
<reference evidence="10" key="1">
    <citation type="submission" date="2016-10" db="EMBL/GenBank/DDBJ databases">
        <authorList>
            <person name="Varghese N."/>
            <person name="Submissions S."/>
        </authorList>
    </citation>
    <scope>NUCLEOTIDE SEQUENCE [LARGE SCALE GENOMIC DNA]</scope>
    <source>
        <strain evidence="10">DSM 22951</strain>
    </source>
</reference>
<dbReference type="InterPro" id="IPR051050">
    <property type="entry name" value="Lipid_II_flippase_MurJ/MviN"/>
</dbReference>
<keyword evidence="10" id="KW-1185">Reference proteome</keyword>
<feature type="transmembrane region" description="Helical" evidence="8">
    <location>
        <begin position="452"/>
        <end position="471"/>
    </location>
</feature>
<feature type="transmembrane region" description="Helical" evidence="8">
    <location>
        <begin position="133"/>
        <end position="153"/>
    </location>
</feature>
<dbReference type="EMBL" id="UESZ01000001">
    <property type="protein sequence ID" value="SSA34191.1"/>
    <property type="molecule type" value="Genomic_DNA"/>
</dbReference>
<dbReference type="AlphaFoldDB" id="A0A2Y8ZPA4"/>
<keyword evidence="2" id="KW-1003">Cell membrane</keyword>
<dbReference type="OrthoDB" id="4350032at2"/>
<keyword evidence="4" id="KW-0133">Cell shape</keyword>
<dbReference type="Pfam" id="PF03023">
    <property type="entry name" value="MurJ"/>
    <property type="match status" value="1"/>
</dbReference>
<dbReference type="Proteomes" id="UP000250028">
    <property type="component" value="Unassembled WGS sequence"/>
</dbReference>
<dbReference type="GO" id="GO:0005886">
    <property type="term" value="C:plasma membrane"/>
    <property type="evidence" value="ECO:0007669"/>
    <property type="project" value="UniProtKB-SubCell"/>
</dbReference>
<evidence type="ECO:0000256" key="5">
    <source>
        <dbReference type="ARBA" id="ARBA00022984"/>
    </source>
</evidence>
<proteinExistence type="predicted"/>
<evidence type="ECO:0000256" key="6">
    <source>
        <dbReference type="ARBA" id="ARBA00022989"/>
    </source>
</evidence>
<sequence length="523" mass="52015">MSRRGSLAAAAGIIAGITLLARIVGFGRWLAFSHSVGATCVGQVYNTANLLPNVLYEVAAGGALAAVAVPLVARALITDRAAADRIASALLTWAIAVLLPLAVLLALFAGPIASWMLGTNGCGDSAVSLAATFVRIFAPQVVLYGIGVVAGGVLQAHQRFVAAALAPLLSSLVVIASYLLFGRIGTGDPAAITPAAVAVLAGGTTLGVCALSLPLLGVAARAGIRLRPNWHFPPGVAAQARRLAGAGIAALIAQQLAVLITAWVTNHRGGPGALTVYNYVQALYLLPYAVLAVPVATAAFPRLATGTAGTLGRSAAVVAVAGAASAALLIAVAPAAGRFFGALDAGRGGTGANALDGLAPSLTAFAPGVLGFGLTALLLRAAYARHITGGAAAAMCLGWAIAGLGPLLTLSEPADSSTVLVRLGVFSTIGMSIAALALAALLLRSGPGWSRLPWRTLVAGLLAAALGALGGRWCADRLAGGSLAAATLSAVVAALVALVVFAAVLAVLDRPTFERLVVRRGRG</sequence>
<feature type="transmembrane region" description="Helical" evidence="8">
    <location>
        <begin position="483"/>
        <end position="508"/>
    </location>
</feature>
<dbReference type="GO" id="GO:0008360">
    <property type="term" value="P:regulation of cell shape"/>
    <property type="evidence" value="ECO:0007669"/>
    <property type="project" value="UniProtKB-KW"/>
</dbReference>
<feature type="transmembrane region" description="Helical" evidence="8">
    <location>
        <begin position="193"/>
        <end position="222"/>
    </location>
</feature>
<evidence type="ECO:0000256" key="7">
    <source>
        <dbReference type="ARBA" id="ARBA00023136"/>
    </source>
</evidence>
<feature type="transmembrane region" description="Helical" evidence="8">
    <location>
        <begin position="89"/>
        <end position="113"/>
    </location>
</feature>
<organism evidence="9 10">
    <name type="scientific">Branchiibius hedensis</name>
    <dbReference type="NCBI Taxonomy" id="672460"/>
    <lineage>
        <taxon>Bacteria</taxon>
        <taxon>Bacillati</taxon>
        <taxon>Actinomycetota</taxon>
        <taxon>Actinomycetes</taxon>
        <taxon>Micrococcales</taxon>
        <taxon>Dermacoccaceae</taxon>
        <taxon>Branchiibius</taxon>
    </lineage>
</organism>
<dbReference type="PANTHER" id="PTHR47019">
    <property type="entry name" value="LIPID II FLIPPASE MURJ"/>
    <property type="match status" value="1"/>
</dbReference>
<feature type="transmembrane region" description="Helical" evidence="8">
    <location>
        <begin position="357"/>
        <end position="379"/>
    </location>
</feature>
<gene>
    <name evidence="9" type="ORF">SAMN04489750_1495</name>
</gene>
<evidence type="ECO:0000256" key="8">
    <source>
        <dbReference type="SAM" id="Phobius"/>
    </source>
</evidence>